<accession>A0A7T3FYT7</accession>
<dbReference type="KEGG" id="hlt:I7X12_00800"/>
<evidence type="ECO:0000313" key="1">
    <source>
        <dbReference type="EMBL" id="QPV63205.1"/>
    </source>
</evidence>
<dbReference type="OrthoDB" id="132546at2157"/>
<dbReference type="Proteomes" id="UP000595001">
    <property type="component" value="Chromosome"/>
</dbReference>
<dbReference type="GO" id="GO:0016740">
    <property type="term" value="F:transferase activity"/>
    <property type="evidence" value="ECO:0007669"/>
    <property type="project" value="UniProtKB-KW"/>
</dbReference>
<reference evidence="1 2" key="1">
    <citation type="submission" date="2020-12" db="EMBL/GenBank/DDBJ databases">
        <title>Halosimplex halophilum sp. nov. and Halosimplex salinum sp. nov., two new members of the genus Halosimplex.</title>
        <authorList>
            <person name="Cui H.L."/>
        </authorList>
    </citation>
    <scope>NUCLEOTIDE SEQUENCE [LARGE SCALE GENOMIC DNA]</scope>
    <source>
        <strain evidence="1 2">YGH94</strain>
    </source>
</reference>
<dbReference type="GeneID" id="60586987"/>
<dbReference type="RefSeq" id="WP_198061998.1">
    <property type="nucleotide sequence ID" value="NZ_CP065856.1"/>
</dbReference>
<dbReference type="PANTHER" id="PTHR12526">
    <property type="entry name" value="GLYCOSYLTRANSFERASE"/>
    <property type="match status" value="1"/>
</dbReference>
<keyword evidence="1" id="KW-0808">Transferase</keyword>
<evidence type="ECO:0000313" key="2">
    <source>
        <dbReference type="Proteomes" id="UP000595001"/>
    </source>
</evidence>
<gene>
    <name evidence="1" type="ORF">I7X12_00800</name>
</gene>
<dbReference type="Gene3D" id="3.40.50.2000">
    <property type="entry name" value="Glycogen Phosphorylase B"/>
    <property type="match status" value="1"/>
</dbReference>
<dbReference type="Pfam" id="PF13692">
    <property type="entry name" value="Glyco_trans_1_4"/>
    <property type="match status" value="1"/>
</dbReference>
<dbReference type="SUPFAM" id="SSF53756">
    <property type="entry name" value="UDP-Glycosyltransferase/glycogen phosphorylase"/>
    <property type="match status" value="1"/>
</dbReference>
<protein>
    <submittedName>
        <fullName evidence="1">Glycosyltransferase family 4 protein</fullName>
    </submittedName>
</protein>
<dbReference type="CDD" id="cd03801">
    <property type="entry name" value="GT4_PimA-like"/>
    <property type="match status" value="1"/>
</dbReference>
<keyword evidence="2" id="KW-1185">Reference proteome</keyword>
<dbReference type="AlphaFoldDB" id="A0A7T3FYT7"/>
<proteinExistence type="predicted"/>
<dbReference type="EMBL" id="CP065856">
    <property type="protein sequence ID" value="QPV63205.1"/>
    <property type="molecule type" value="Genomic_DNA"/>
</dbReference>
<name>A0A7T3FYT7_9EURY</name>
<organism evidence="1 2">
    <name type="scientific">Halosimplex litoreum</name>
    <dbReference type="NCBI Taxonomy" id="1198301"/>
    <lineage>
        <taxon>Archaea</taxon>
        <taxon>Methanobacteriati</taxon>
        <taxon>Methanobacteriota</taxon>
        <taxon>Stenosarchaea group</taxon>
        <taxon>Halobacteria</taxon>
        <taxon>Halobacteriales</taxon>
        <taxon>Haloarculaceae</taxon>
        <taxon>Halosimplex</taxon>
    </lineage>
</organism>
<sequence length="345" mass="39873">MTLRVLFVAFGDEQTASTRYRILNYLPYLSFETRVDLRKDRHFTEFSKVDKPAYTTYLLLSALVYDIIYIQKLLLPSRFVTILNRFCKVIYDFDDAIYTSAPWEQTDTSNRTRMLNEMLKAASTVITGSPILTEYARDYTDNIHTLPTSVPRDEYTKARLEEHRTDDTVILGWIGNPENLWYLEQRENVISELLETYPEVELHVVTAGNEQVPFEKRVGKDVFYQEWSLDEELALVSEFDIAIRPLTDDEWTRGKGGYTSVVQCLAMGVPVVASPVGMLSSIVEDGSNGYCPADDSEWFDCLSDLIENRKRRERFAESAVESIEENHFWTDQRAEELRSILSSPQ</sequence>